<keyword evidence="2" id="KW-1185">Reference proteome</keyword>
<dbReference type="Proteomes" id="UP000055024">
    <property type="component" value="Unassembled WGS sequence"/>
</dbReference>
<evidence type="ECO:0000313" key="1">
    <source>
        <dbReference type="EMBL" id="KRY92894.1"/>
    </source>
</evidence>
<protein>
    <submittedName>
        <fullName evidence="1">Uncharacterized protein</fullName>
    </submittedName>
</protein>
<organism evidence="1 2">
    <name type="scientific">Trichinella zimbabwensis</name>
    <dbReference type="NCBI Taxonomy" id="268475"/>
    <lineage>
        <taxon>Eukaryota</taxon>
        <taxon>Metazoa</taxon>
        <taxon>Ecdysozoa</taxon>
        <taxon>Nematoda</taxon>
        <taxon>Enoplea</taxon>
        <taxon>Dorylaimia</taxon>
        <taxon>Trichinellida</taxon>
        <taxon>Trichinellidae</taxon>
        <taxon>Trichinella</taxon>
    </lineage>
</organism>
<gene>
    <name evidence="1" type="ORF">T11_3382</name>
</gene>
<dbReference type="EMBL" id="JYDP01006003">
    <property type="protein sequence ID" value="KRY92894.1"/>
    <property type="molecule type" value="Genomic_DNA"/>
</dbReference>
<proteinExistence type="predicted"/>
<reference evidence="1 2" key="1">
    <citation type="submission" date="2015-01" db="EMBL/GenBank/DDBJ databases">
        <title>Evolution of Trichinella species and genotypes.</title>
        <authorList>
            <person name="Korhonen P.K."/>
            <person name="Edoardo P."/>
            <person name="Giuseppe L.R."/>
            <person name="Gasser R.B."/>
        </authorList>
    </citation>
    <scope>NUCLEOTIDE SEQUENCE [LARGE SCALE GENOMIC DNA]</scope>
    <source>
        <strain evidence="1">ISS1029</strain>
    </source>
</reference>
<name>A0A0V1G3S2_9BILA</name>
<comment type="caution">
    <text evidence="1">The sequence shown here is derived from an EMBL/GenBank/DDBJ whole genome shotgun (WGS) entry which is preliminary data.</text>
</comment>
<accession>A0A0V1G3S2</accession>
<dbReference type="AlphaFoldDB" id="A0A0V1G3S2"/>
<evidence type="ECO:0000313" key="2">
    <source>
        <dbReference type="Proteomes" id="UP000055024"/>
    </source>
</evidence>
<sequence length="31" mass="3548">MLSYCNTLLYYQIGFSNCADFALRSGGRRLN</sequence>